<evidence type="ECO:0000256" key="5">
    <source>
        <dbReference type="SAM" id="MobiDB-lite"/>
    </source>
</evidence>
<feature type="compositionally biased region" description="Pro residues" evidence="5">
    <location>
        <begin position="317"/>
        <end position="327"/>
    </location>
</feature>
<accession>A0AA39WBA8</accession>
<reference evidence="8" key="1">
    <citation type="submission" date="2023-06" db="EMBL/GenBank/DDBJ databases">
        <title>Genome-scale phylogeny and comparative genomics of the fungal order Sordariales.</title>
        <authorList>
            <consortium name="Lawrence Berkeley National Laboratory"/>
            <person name="Hensen N."/>
            <person name="Bonometti L."/>
            <person name="Westerberg I."/>
            <person name="Brannstrom I.O."/>
            <person name="Guillou S."/>
            <person name="Cros-Aarteil S."/>
            <person name="Calhoun S."/>
            <person name="Haridas S."/>
            <person name="Kuo A."/>
            <person name="Mondo S."/>
            <person name="Pangilinan J."/>
            <person name="Riley R."/>
            <person name="Labutti K."/>
            <person name="Andreopoulos B."/>
            <person name="Lipzen A."/>
            <person name="Chen C."/>
            <person name="Yanf M."/>
            <person name="Daum C."/>
            <person name="Ng V."/>
            <person name="Clum A."/>
            <person name="Steindorff A."/>
            <person name="Ohm R."/>
            <person name="Martin F."/>
            <person name="Silar P."/>
            <person name="Natvig D."/>
            <person name="Lalanne C."/>
            <person name="Gautier V."/>
            <person name="Ament-Velasquez S.L."/>
            <person name="Kruys A."/>
            <person name="Hutchinson M.I."/>
            <person name="Powell A.J."/>
            <person name="Barry K."/>
            <person name="Miller A.N."/>
            <person name="Grigoriev I.V."/>
            <person name="Debuchy R."/>
            <person name="Gladieux P."/>
            <person name="Thoren M.H."/>
            <person name="Johannesson H."/>
        </authorList>
    </citation>
    <scope>NUCLEOTIDE SEQUENCE</scope>
    <source>
        <strain evidence="8">CBS 606.72</strain>
    </source>
</reference>
<comment type="caution">
    <text evidence="8">The sequence shown here is derived from an EMBL/GenBank/DDBJ whole genome shotgun (WGS) entry which is preliminary data.</text>
</comment>
<evidence type="ECO:0000256" key="2">
    <source>
        <dbReference type="ARBA" id="ARBA00022692"/>
    </source>
</evidence>
<keyword evidence="7" id="KW-0732">Signal</keyword>
<dbReference type="Proteomes" id="UP001175000">
    <property type="component" value="Unassembled WGS sequence"/>
</dbReference>
<feature type="compositionally biased region" description="Pro residues" evidence="5">
    <location>
        <begin position="281"/>
        <end position="291"/>
    </location>
</feature>
<protein>
    <submittedName>
        <fullName evidence="8">Uncharacterized protein</fullName>
    </submittedName>
</protein>
<dbReference type="GO" id="GO:0016020">
    <property type="term" value="C:membrane"/>
    <property type="evidence" value="ECO:0007669"/>
    <property type="project" value="UniProtKB-SubCell"/>
</dbReference>
<evidence type="ECO:0000313" key="8">
    <source>
        <dbReference type="EMBL" id="KAK0611893.1"/>
    </source>
</evidence>
<feature type="signal peptide" evidence="7">
    <location>
        <begin position="1"/>
        <end position="22"/>
    </location>
</feature>
<evidence type="ECO:0000256" key="1">
    <source>
        <dbReference type="ARBA" id="ARBA00004167"/>
    </source>
</evidence>
<dbReference type="InterPro" id="IPR051694">
    <property type="entry name" value="Immunoregulatory_rcpt-like"/>
</dbReference>
<feature type="chain" id="PRO_5041427244" evidence="7">
    <location>
        <begin position="23"/>
        <end position="402"/>
    </location>
</feature>
<dbReference type="PRINTS" id="PR01217">
    <property type="entry name" value="PRICHEXTENSN"/>
</dbReference>
<feature type="compositionally biased region" description="Pro residues" evidence="5">
    <location>
        <begin position="203"/>
        <end position="225"/>
    </location>
</feature>
<feature type="compositionally biased region" description="Low complexity" evidence="5">
    <location>
        <begin position="192"/>
        <end position="202"/>
    </location>
</feature>
<gene>
    <name evidence="8" type="ORF">B0T14DRAFT_500898</name>
</gene>
<dbReference type="AlphaFoldDB" id="A0AA39WBA8"/>
<dbReference type="PANTHER" id="PTHR15549:SF30">
    <property type="entry name" value="MID2 DOMAIN-CONTAINING PROTEIN"/>
    <property type="match status" value="1"/>
</dbReference>
<evidence type="ECO:0000256" key="3">
    <source>
        <dbReference type="ARBA" id="ARBA00022989"/>
    </source>
</evidence>
<sequence>MRVGGLAVVAGCILWHGASVEALAPQPGDGSGRIKSATSTVARGTDGPLFGFAPLPTPMMNHGLDLRKRQEEPYWGDICGYVSGDAQSPFGCGASSTCRTDTRASVIHCCPATIAAGASCVAMTACLDRTAFTSLTATLVTSISPIPLETGWCTSSIYPSCVQILYASVPISGFTWLQCGAQATREVALRFPTTSPETTPSPTSTPPSPPGPPTTPTPPPPPTPSPGSSTPVGAIVGGVVGGLAVIGLLILGLFYINRRSKAKNETDPLAPQQPEVGYAPGPGPESPPLGYGPPADYRGSMFKAPYETNSVSVGSPPTSPTFQPPPQQGDGIAQYHTPPPPAEQYQNPQVERYQTQAPVQVQQAQAQAQQQYQAPPPHPQAGNVVPGAQPPVYPDQRYYRDH</sequence>
<feature type="region of interest" description="Disordered" evidence="5">
    <location>
        <begin position="191"/>
        <end position="230"/>
    </location>
</feature>
<evidence type="ECO:0000256" key="6">
    <source>
        <dbReference type="SAM" id="Phobius"/>
    </source>
</evidence>
<dbReference type="GO" id="GO:0071944">
    <property type="term" value="C:cell periphery"/>
    <property type="evidence" value="ECO:0007669"/>
    <property type="project" value="UniProtKB-ARBA"/>
</dbReference>
<name>A0AA39WBA8_9PEZI</name>
<feature type="compositionally biased region" description="Polar residues" evidence="5">
    <location>
        <begin position="344"/>
        <end position="353"/>
    </location>
</feature>
<keyword evidence="4 6" id="KW-0472">Membrane</keyword>
<feature type="compositionally biased region" description="Low complexity" evidence="5">
    <location>
        <begin position="354"/>
        <end position="373"/>
    </location>
</feature>
<dbReference type="EMBL" id="JAULSU010000007">
    <property type="protein sequence ID" value="KAK0611893.1"/>
    <property type="molecule type" value="Genomic_DNA"/>
</dbReference>
<evidence type="ECO:0000256" key="4">
    <source>
        <dbReference type="ARBA" id="ARBA00023136"/>
    </source>
</evidence>
<comment type="subcellular location">
    <subcellularLocation>
        <location evidence="1">Membrane</location>
        <topology evidence="1">Single-pass membrane protein</topology>
    </subcellularLocation>
</comment>
<keyword evidence="3 6" id="KW-1133">Transmembrane helix</keyword>
<evidence type="ECO:0000256" key="7">
    <source>
        <dbReference type="SAM" id="SignalP"/>
    </source>
</evidence>
<keyword evidence="9" id="KW-1185">Reference proteome</keyword>
<proteinExistence type="predicted"/>
<keyword evidence="2 6" id="KW-0812">Transmembrane</keyword>
<feature type="transmembrane region" description="Helical" evidence="6">
    <location>
        <begin position="232"/>
        <end position="256"/>
    </location>
</feature>
<feature type="region of interest" description="Disordered" evidence="5">
    <location>
        <begin position="263"/>
        <end position="402"/>
    </location>
</feature>
<organism evidence="8 9">
    <name type="scientific">Immersiella caudata</name>
    <dbReference type="NCBI Taxonomy" id="314043"/>
    <lineage>
        <taxon>Eukaryota</taxon>
        <taxon>Fungi</taxon>
        <taxon>Dikarya</taxon>
        <taxon>Ascomycota</taxon>
        <taxon>Pezizomycotina</taxon>
        <taxon>Sordariomycetes</taxon>
        <taxon>Sordariomycetidae</taxon>
        <taxon>Sordariales</taxon>
        <taxon>Lasiosphaeriaceae</taxon>
        <taxon>Immersiella</taxon>
    </lineage>
</organism>
<dbReference type="PANTHER" id="PTHR15549">
    <property type="entry name" value="PAIRED IMMUNOGLOBULIN-LIKE TYPE 2 RECEPTOR"/>
    <property type="match status" value="1"/>
</dbReference>
<evidence type="ECO:0000313" key="9">
    <source>
        <dbReference type="Proteomes" id="UP001175000"/>
    </source>
</evidence>